<dbReference type="Proteomes" id="UP001139450">
    <property type="component" value="Unassembled WGS sequence"/>
</dbReference>
<dbReference type="RefSeq" id="WP_245132464.1">
    <property type="nucleotide sequence ID" value="NZ_JALJEJ010000011.1"/>
</dbReference>
<protein>
    <submittedName>
        <fullName evidence="1">Uncharacterized protein</fullName>
    </submittedName>
</protein>
<evidence type="ECO:0000313" key="2">
    <source>
        <dbReference type="Proteomes" id="UP001139450"/>
    </source>
</evidence>
<proteinExistence type="predicted"/>
<name>A0A9X1X5Y6_9SPHI</name>
<dbReference type="AlphaFoldDB" id="A0A9X1X5Y6"/>
<organism evidence="1 2">
    <name type="scientific">Mucilaginibacter straminoryzae</name>
    <dbReference type="NCBI Taxonomy" id="2932774"/>
    <lineage>
        <taxon>Bacteria</taxon>
        <taxon>Pseudomonadati</taxon>
        <taxon>Bacteroidota</taxon>
        <taxon>Sphingobacteriia</taxon>
        <taxon>Sphingobacteriales</taxon>
        <taxon>Sphingobacteriaceae</taxon>
        <taxon>Mucilaginibacter</taxon>
    </lineage>
</organism>
<accession>A0A9X1X5Y6</accession>
<keyword evidence="2" id="KW-1185">Reference proteome</keyword>
<reference evidence="1" key="1">
    <citation type="submission" date="2022-04" db="EMBL/GenBank/DDBJ databases">
        <title>Mucilaginibacter sp. RS28 isolated from freshwater.</title>
        <authorList>
            <person name="Ko S.-R."/>
        </authorList>
    </citation>
    <scope>NUCLEOTIDE SEQUENCE</scope>
    <source>
        <strain evidence="1">RS28</strain>
    </source>
</reference>
<evidence type="ECO:0000313" key="1">
    <source>
        <dbReference type="EMBL" id="MCJ8211659.1"/>
    </source>
</evidence>
<comment type="caution">
    <text evidence="1">The sequence shown here is derived from an EMBL/GenBank/DDBJ whole genome shotgun (WGS) entry which is preliminary data.</text>
</comment>
<sequence>MKIKNWDHPVFQVVGEGALSSTVIGEGRFIPLLIIDPLGHQEIKELISVHRNLPPGDAIFRWSSSIWNRKKIYLTIEFMKPMKTSFAIVFDTQNENALIEGIIQSRGFILQVGKTGDKPSSTQKEDKVLLEVPDLGFDFKWNTILTDVIKSKYKKMGLSKKEINIATKEHIKSMREVWAIRR</sequence>
<gene>
    <name evidence="1" type="ORF">MUY27_18215</name>
</gene>
<dbReference type="EMBL" id="JALJEJ010000011">
    <property type="protein sequence ID" value="MCJ8211659.1"/>
    <property type="molecule type" value="Genomic_DNA"/>
</dbReference>